<dbReference type="InterPro" id="IPR036397">
    <property type="entry name" value="RNaseH_sf"/>
</dbReference>
<keyword evidence="2" id="KW-0548">Nucleotidyltransferase</keyword>
<dbReference type="GO" id="GO:0003964">
    <property type="term" value="F:RNA-directed DNA polymerase activity"/>
    <property type="evidence" value="ECO:0007669"/>
    <property type="project" value="UniProtKB-KW"/>
</dbReference>
<dbReference type="EMBL" id="BMAT01009698">
    <property type="protein sequence ID" value="GFS12162.1"/>
    <property type="molecule type" value="Genomic_DNA"/>
</dbReference>
<dbReference type="InterPro" id="IPR050951">
    <property type="entry name" value="Retrovirus_Pol_polyprotein"/>
</dbReference>
<gene>
    <name evidence="2" type="ORF">ElyMa_004852600</name>
</gene>
<feature type="region of interest" description="Disordered" evidence="1">
    <location>
        <begin position="195"/>
        <end position="219"/>
    </location>
</feature>
<dbReference type="AlphaFoldDB" id="A0AAV4ITX0"/>
<sequence length="246" mass="28406">MANGLVERFNGVLKDMLRRTAFNNPKRWDKHIAPLLFAYRETPQASTGFSPFELIFSHKVKGPLDILKDLWTGEANGEVRSTYEYVLNMRERFRDAVDLANEHLLQAKSRQKTTATEVPNRTFREGDKVLILLPTEANKLKMAWKGPYEVLGRVGPVDYGIALKGKRRVYHTNMLKYYTTREVEDIQTGAVVMDEGDQEDQPPPVSLSESTPQLQQSQDWRDVVACDKLKENQRKEVEQYNQISFR</sequence>
<comment type="caution">
    <text evidence="2">The sequence shown here is derived from an EMBL/GenBank/DDBJ whole genome shotgun (WGS) entry which is preliminary data.</text>
</comment>
<name>A0AAV4ITX0_9GAST</name>
<evidence type="ECO:0000313" key="3">
    <source>
        <dbReference type="Proteomes" id="UP000762676"/>
    </source>
</evidence>
<evidence type="ECO:0000313" key="2">
    <source>
        <dbReference type="EMBL" id="GFS12162.1"/>
    </source>
</evidence>
<protein>
    <submittedName>
        <fullName evidence="2">Reverse transcriptase</fullName>
    </submittedName>
</protein>
<reference evidence="2 3" key="1">
    <citation type="journal article" date="2021" name="Elife">
        <title>Chloroplast acquisition without the gene transfer in kleptoplastic sea slugs, Plakobranchus ocellatus.</title>
        <authorList>
            <person name="Maeda T."/>
            <person name="Takahashi S."/>
            <person name="Yoshida T."/>
            <person name="Shimamura S."/>
            <person name="Takaki Y."/>
            <person name="Nagai Y."/>
            <person name="Toyoda A."/>
            <person name="Suzuki Y."/>
            <person name="Arimoto A."/>
            <person name="Ishii H."/>
            <person name="Satoh N."/>
            <person name="Nishiyama T."/>
            <person name="Hasebe M."/>
            <person name="Maruyama T."/>
            <person name="Minagawa J."/>
            <person name="Obokata J."/>
            <person name="Shigenobu S."/>
        </authorList>
    </citation>
    <scope>NUCLEOTIDE SEQUENCE [LARGE SCALE GENOMIC DNA]</scope>
</reference>
<evidence type="ECO:0000256" key="1">
    <source>
        <dbReference type="SAM" id="MobiDB-lite"/>
    </source>
</evidence>
<keyword evidence="2" id="KW-0808">Transferase</keyword>
<keyword evidence="3" id="KW-1185">Reference proteome</keyword>
<dbReference type="InterPro" id="IPR012337">
    <property type="entry name" value="RNaseH-like_sf"/>
</dbReference>
<dbReference type="Gene3D" id="3.30.420.10">
    <property type="entry name" value="Ribonuclease H-like superfamily/Ribonuclease H"/>
    <property type="match status" value="1"/>
</dbReference>
<dbReference type="Proteomes" id="UP000762676">
    <property type="component" value="Unassembled WGS sequence"/>
</dbReference>
<keyword evidence="2" id="KW-0695">RNA-directed DNA polymerase</keyword>
<organism evidence="2 3">
    <name type="scientific">Elysia marginata</name>
    <dbReference type="NCBI Taxonomy" id="1093978"/>
    <lineage>
        <taxon>Eukaryota</taxon>
        <taxon>Metazoa</taxon>
        <taxon>Spiralia</taxon>
        <taxon>Lophotrochozoa</taxon>
        <taxon>Mollusca</taxon>
        <taxon>Gastropoda</taxon>
        <taxon>Heterobranchia</taxon>
        <taxon>Euthyneura</taxon>
        <taxon>Panpulmonata</taxon>
        <taxon>Sacoglossa</taxon>
        <taxon>Placobranchoidea</taxon>
        <taxon>Plakobranchidae</taxon>
        <taxon>Elysia</taxon>
    </lineage>
</organism>
<dbReference type="PANTHER" id="PTHR37984:SF15">
    <property type="entry name" value="INTEGRASE CATALYTIC DOMAIN-CONTAINING PROTEIN"/>
    <property type="match status" value="1"/>
</dbReference>
<accession>A0AAV4ITX0</accession>
<dbReference type="GO" id="GO:0003676">
    <property type="term" value="F:nucleic acid binding"/>
    <property type="evidence" value="ECO:0007669"/>
    <property type="project" value="InterPro"/>
</dbReference>
<feature type="compositionally biased region" description="Polar residues" evidence="1">
    <location>
        <begin position="207"/>
        <end position="218"/>
    </location>
</feature>
<proteinExistence type="predicted"/>
<dbReference type="PANTHER" id="PTHR37984">
    <property type="entry name" value="PROTEIN CBG26694"/>
    <property type="match status" value="1"/>
</dbReference>
<dbReference type="SUPFAM" id="SSF53098">
    <property type="entry name" value="Ribonuclease H-like"/>
    <property type="match status" value="1"/>
</dbReference>